<dbReference type="SUPFAM" id="SSF54995">
    <property type="entry name" value="Ribosomal protein S6"/>
    <property type="match status" value="1"/>
</dbReference>
<dbReference type="OrthoDB" id="10259681at2759"/>
<dbReference type="PANTHER" id="PTHR21011:SF1">
    <property type="entry name" value="SMALL RIBOSOMAL SUBUNIT PROTEIN BS6M"/>
    <property type="match status" value="1"/>
</dbReference>
<protein>
    <recommendedName>
        <fullName evidence="4">Ribosomal protein S6</fullName>
    </recommendedName>
</protein>
<comment type="similarity">
    <text evidence="1">Belongs to the bacterial ribosomal protein bS6 family.</text>
</comment>
<dbReference type="GO" id="GO:0070181">
    <property type="term" value="F:small ribosomal subunit rRNA binding"/>
    <property type="evidence" value="ECO:0007669"/>
    <property type="project" value="TreeGrafter"/>
</dbReference>
<dbReference type="GO" id="GO:0006412">
    <property type="term" value="P:translation"/>
    <property type="evidence" value="ECO:0007669"/>
    <property type="project" value="InterPro"/>
</dbReference>
<dbReference type="GO" id="GO:0003735">
    <property type="term" value="F:structural constituent of ribosome"/>
    <property type="evidence" value="ECO:0007669"/>
    <property type="project" value="InterPro"/>
</dbReference>
<dbReference type="GO" id="GO:0005763">
    <property type="term" value="C:mitochondrial small ribosomal subunit"/>
    <property type="evidence" value="ECO:0007669"/>
    <property type="project" value="TreeGrafter"/>
</dbReference>
<evidence type="ECO:0000256" key="1">
    <source>
        <dbReference type="ARBA" id="ARBA00009512"/>
    </source>
</evidence>
<dbReference type="EMBL" id="KV429097">
    <property type="protein sequence ID" value="KZT65948.1"/>
    <property type="molecule type" value="Genomic_DNA"/>
</dbReference>
<keyword evidence="3" id="KW-1185">Reference proteome</keyword>
<dbReference type="PANTHER" id="PTHR21011">
    <property type="entry name" value="MITOCHONDRIAL 28S RIBOSOMAL PROTEIN S6"/>
    <property type="match status" value="1"/>
</dbReference>
<evidence type="ECO:0008006" key="4">
    <source>
        <dbReference type="Google" id="ProtNLM"/>
    </source>
</evidence>
<dbReference type="Proteomes" id="UP000076727">
    <property type="component" value="Unassembled WGS sequence"/>
</dbReference>
<evidence type="ECO:0000313" key="3">
    <source>
        <dbReference type="Proteomes" id="UP000076727"/>
    </source>
</evidence>
<organism evidence="2 3">
    <name type="scientific">Daedalea quercina L-15889</name>
    <dbReference type="NCBI Taxonomy" id="1314783"/>
    <lineage>
        <taxon>Eukaryota</taxon>
        <taxon>Fungi</taxon>
        <taxon>Dikarya</taxon>
        <taxon>Basidiomycota</taxon>
        <taxon>Agaricomycotina</taxon>
        <taxon>Agaricomycetes</taxon>
        <taxon>Polyporales</taxon>
        <taxon>Fomitopsis</taxon>
    </lineage>
</organism>
<dbReference type="NCBIfam" id="TIGR00166">
    <property type="entry name" value="S6"/>
    <property type="match status" value="1"/>
</dbReference>
<name>A0A165MPB5_9APHY</name>
<evidence type="ECO:0000313" key="2">
    <source>
        <dbReference type="EMBL" id="KZT65948.1"/>
    </source>
</evidence>
<dbReference type="Pfam" id="PF01250">
    <property type="entry name" value="Ribosomal_S6"/>
    <property type="match status" value="1"/>
</dbReference>
<dbReference type="CDD" id="cd15465">
    <property type="entry name" value="bS6_mito"/>
    <property type="match status" value="1"/>
</dbReference>
<dbReference type="InterPro" id="IPR000529">
    <property type="entry name" value="Ribosomal_bS6"/>
</dbReference>
<dbReference type="STRING" id="1314783.A0A165MPB5"/>
<dbReference type="InterPro" id="IPR035980">
    <property type="entry name" value="Ribosomal_bS6_sf"/>
</dbReference>
<sequence>MPFYQMLCIAAHYNEYKPVKDLVERTVHHLWEKGAVVRRLNSWGTRTLPQRMRRHKQYHQIGDYWIMDFDASPRTLRSLSNLMRSDPSVVRWTVLKLGDRAENIVRSPSKTTPW</sequence>
<reference evidence="2 3" key="1">
    <citation type="journal article" date="2016" name="Mol. Biol. Evol.">
        <title>Comparative Genomics of Early-Diverging Mushroom-Forming Fungi Provides Insights into the Origins of Lignocellulose Decay Capabilities.</title>
        <authorList>
            <person name="Nagy L.G."/>
            <person name="Riley R."/>
            <person name="Tritt A."/>
            <person name="Adam C."/>
            <person name="Daum C."/>
            <person name="Floudas D."/>
            <person name="Sun H."/>
            <person name="Yadav J.S."/>
            <person name="Pangilinan J."/>
            <person name="Larsson K.H."/>
            <person name="Matsuura K."/>
            <person name="Barry K."/>
            <person name="Labutti K."/>
            <person name="Kuo R."/>
            <person name="Ohm R.A."/>
            <person name="Bhattacharya S.S."/>
            <person name="Shirouzu T."/>
            <person name="Yoshinaga Y."/>
            <person name="Martin F.M."/>
            <person name="Grigoriev I.V."/>
            <person name="Hibbett D.S."/>
        </authorList>
    </citation>
    <scope>NUCLEOTIDE SEQUENCE [LARGE SCALE GENOMIC DNA]</scope>
    <source>
        <strain evidence="2 3">L-15889</strain>
    </source>
</reference>
<dbReference type="AlphaFoldDB" id="A0A165MPB5"/>
<gene>
    <name evidence="2" type="ORF">DAEQUDRAFT_715748</name>
</gene>
<dbReference type="Gene3D" id="3.30.70.60">
    <property type="match status" value="1"/>
</dbReference>
<accession>A0A165MPB5</accession>
<proteinExistence type="inferred from homology"/>
<dbReference type="InterPro" id="IPR014717">
    <property type="entry name" value="Transl_elong_EF1B/ribsomal_bS6"/>
</dbReference>